<protein>
    <submittedName>
        <fullName evidence="2">Transcriptional regulator</fullName>
    </submittedName>
</protein>
<feature type="region of interest" description="Disordered" evidence="1">
    <location>
        <begin position="153"/>
        <end position="194"/>
    </location>
</feature>
<dbReference type="InterPro" id="IPR036390">
    <property type="entry name" value="WH_DNA-bd_sf"/>
</dbReference>
<sequence length="194" mass="20385">MSEGVEWAVHCCLTLAWLEDDRPVSTARLAAGYELPPAYLNKQLQALAKAGILTSTPGVKGGFRLARPLDKITLMDVVTAIEGPDEAFQCTEIRQRGMGAEGPERRFRVPCAVASAMHRAELAWRRALAAQTLADVRAEAEGHVPGLGEGIQRWYGRGASTPSPAAPAGSASAASRRPRASRTSGASGAPPATG</sequence>
<dbReference type="InterPro" id="IPR000944">
    <property type="entry name" value="Tscrpt_reg_Rrf2"/>
</dbReference>
<dbReference type="InterPro" id="IPR030489">
    <property type="entry name" value="TR_Rrf2-type_CS"/>
</dbReference>
<evidence type="ECO:0000256" key="1">
    <source>
        <dbReference type="SAM" id="MobiDB-lite"/>
    </source>
</evidence>
<name>A0A917QVC3_9ACTN</name>
<dbReference type="RefSeq" id="WP_189161982.1">
    <property type="nucleotide sequence ID" value="NZ_BMNT01000005.1"/>
</dbReference>
<dbReference type="GO" id="GO:0005829">
    <property type="term" value="C:cytosol"/>
    <property type="evidence" value="ECO:0007669"/>
    <property type="project" value="TreeGrafter"/>
</dbReference>
<proteinExistence type="predicted"/>
<organism evidence="2 3">
    <name type="scientific">Sphaerisporangium melleum</name>
    <dbReference type="NCBI Taxonomy" id="321316"/>
    <lineage>
        <taxon>Bacteria</taxon>
        <taxon>Bacillati</taxon>
        <taxon>Actinomycetota</taxon>
        <taxon>Actinomycetes</taxon>
        <taxon>Streptosporangiales</taxon>
        <taxon>Streptosporangiaceae</taxon>
        <taxon>Sphaerisporangium</taxon>
    </lineage>
</organism>
<dbReference type="Pfam" id="PF02082">
    <property type="entry name" value="Rrf2"/>
    <property type="match status" value="1"/>
</dbReference>
<dbReference type="AlphaFoldDB" id="A0A917QVC3"/>
<dbReference type="SUPFAM" id="SSF46785">
    <property type="entry name" value="Winged helix' DNA-binding domain"/>
    <property type="match status" value="1"/>
</dbReference>
<dbReference type="PROSITE" id="PS01332">
    <property type="entry name" value="HTH_RRF2_1"/>
    <property type="match status" value="1"/>
</dbReference>
<dbReference type="InterPro" id="IPR036388">
    <property type="entry name" value="WH-like_DNA-bd_sf"/>
</dbReference>
<evidence type="ECO:0000313" key="3">
    <source>
        <dbReference type="Proteomes" id="UP000645217"/>
    </source>
</evidence>
<dbReference type="NCBIfam" id="TIGR00738">
    <property type="entry name" value="rrf2_super"/>
    <property type="match status" value="1"/>
</dbReference>
<dbReference type="PROSITE" id="PS51197">
    <property type="entry name" value="HTH_RRF2_2"/>
    <property type="match status" value="1"/>
</dbReference>
<dbReference type="Proteomes" id="UP000645217">
    <property type="component" value="Unassembled WGS sequence"/>
</dbReference>
<reference evidence="2" key="1">
    <citation type="journal article" date="2014" name="Int. J. Syst. Evol. Microbiol.">
        <title>Complete genome sequence of Corynebacterium casei LMG S-19264T (=DSM 44701T), isolated from a smear-ripened cheese.</title>
        <authorList>
            <consortium name="US DOE Joint Genome Institute (JGI-PGF)"/>
            <person name="Walter F."/>
            <person name="Albersmeier A."/>
            <person name="Kalinowski J."/>
            <person name="Ruckert C."/>
        </authorList>
    </citation>
    <scope>NUCLEOTIDE SEQUENCE</scope>
    <source>
        <strain evidence="2">JCM 13064</strain>
    </source>
</reference>
<reference evidence="2" key="2">
    <citation type="submission" date="2020-09" db="EMBL/GenBank/DDBJ databases">
        <authorList>
            <person name="Sun Q."/>
            <person name="Ohkuma M."/>
        </authorList>
    </citation>
    <scope>NUCLEOTIDE SEQUENCE</scope>
    <source>
        <strain evidence="2">JCM 13064</strain>
    </source>
</reference>
<dbReference type="PANTHER" id="PTHR33221">
    <property type="entry name" value="WINGED HELIX-TURN-HELIX TRANSCRIPTIONAL REGULATOR, RRF2 FAMILY"/>
    <property type="match status" value="1"/>
</dbReference>
<keyword evidence="3" id="KW-1185">Reference proteome</keyword>
<dbReference type="PANTHER" id="PTHR33221:SF13">
    <property type="entry name" value="TRANSCRIPTIONAL REGULATOR-RELATED"/>
    <property type="match status" value="1"/>
</dbReference>
<gene>
    <name evidence="2" type="ORF">GCM10007964_12650</name>
</gene>
<feature type="compositionally biased region" description="Low complexity" evidence="1">
    <location>
        <begin position="156"/>
        <end position="194"/>
    </location>
</feature>
<evidence type="ECO:0000313" key="2">
    <source>
        <dbReference type="EMBL" id="GGK71275.1"/>
    </source>
</evidence>
<dbReference type="EMBL" id="BMNT01000005">
    <property type="protein sequence ID" value="GGK71275.1"/>
    <property type="molecule type" value="Genomic_DNA"/>
</dbReference>
<dbReference type="GO" id="GO:0003700">
    <property type="term" value="F:DNA-binding transcription factor activity"/>
    <property type="evidence" value="ECO:0007669"/>
    <property type="project" value="TreeGrafter"/>
</dbReference>
<dbReference type="Gene3D" id="1.10.10.10">
    <property type="entry name" value="Winged helix-like DNA-binding domain superfamily/Winged helix DNA-binding domain"/>
    <property type="match status" value="1"/>
</dbReference>
<comment type="caution">
    <text evidence="2">The sequence shown here is derived from an EMBL/GenBank/DDBJ whole genome shotgun (WGS) entry which is preliminary data.</text>
</comment>
<accession>A0A917QVC3</accession>